<feature type="domain" description="AAA+ ATPase" evidence="11">
    <location>
        <begin position="163"/>
        <end position="344"/>
    </location>
</feature>
<dbReference type="InterPro" id="IPR000194">
    <property type="entry name" value="ATPase_F1/V1/A1_a/bsu_nucl-bd"/>
</dbReference>
<keyword evidence="4" id="KW-0547">Nucleotide-binding</keyword>
<dbReference type="NCBIfam" id="TIGR01026">
    <property type="entry name" value="fliI_yscN"/>
    <property type="match status" value="1"/>
</dbReference>
<evidence type="ECO:0000256" key="5">
    <source>
        <dbReference type="ARBA" id="ARBA00022840"/>
    </source>
</evidence>
<evidence type="ECO:0000256" key="8">
    <source>
        <dbReference type="ARBA" id="ARBA00024342"/>
    </source>
</evidence>
<evidence type="ECO:0000256" key="4">
    <source>
        <dbReference type="ARBA" id="ARBA00022741"/>
    </source>
</evidence>
<dbReference type="EMBL" id="VWXF01000007">
    <property type="protein sequence ID" value="NIF23289.1"/>
    <property type="molecule type" value="Genomic_DNA"/>
</dbReference>
<organism evidence="12 13">
    <name type="scientific">Candidatus Pantoea multigeneris</name>
    <dbReference type="NCBI Taxonomy" id="2608357"/>
    <lineage>
        <taxon>Bacteria</taxon>
        <taxon>Pseudomonadati</taxon>
        <taxon>Pseudomonadota</taxon>
        <taxon>Gammaproteobacteria</taxon>
        <taxon>Enterobacterales</taxon>
        <taxon>Erwiniaceae</taxon>
        <taxon>Pantoea</taxon>
    </lineage>
</organism>
<keyword evidence="6" id="KW-0653">Protein transport</keyword>
<evidence type="ECO:0000313" key="13">
    <source>
        <dbReference type="Proteomes" id="UP001515683"/>
    </source>
</evidence>
<dbReference type="Pfam" id="PF18269">
    <property type="entry name" value="T3SS_ATPase_C"/>
    <property type="match status" value="1"/>
</dbReference>
<accession>A0ABX0RI32</accession>
<name>A0ABX0RI32_9GAMM</name>
<dbReference type="SMART" id="SM00382">
    <property type="entry name" value="AAA"/>
    <property type="match status" value="1"/>
</dbReference>
<dbReference type="InterPro" id="IPR004100">
    <property type="entry name" value="ATPase_F1/V1/A1_a/bsu_N"/>
</dbReference>
<dbReference type="InterPro" id="IPR027417">
    <property type="entry name" value="P-loop_NTPase"/>
</dbReference>
<dbReference type="PANTHER" id="PTHR15184">
    <property type="entry name" value="ATP SYNTHASE"/>
    <property type="match status" value="1"/>
</dbReference>
<evidence type="ECO:0000256" key="6">
    <source>
        <dbReference type="ARBA" id="ARBA00022927"/>
    </source>
</evidence>
<keyword evidence="5" id="KW-0067">ATP-binding</keyword>
<dbReference type="SUPFAM" id="SSF52540">
    <property type="entry name" value="P-loop containing nucleoside triphosphate hydrolases"/>
    <property type="match status" value="1"/>
</dbReference>
<dbReference type="InterPro" id="IPR050053">
    <property type="entry name" value="ATPase_alpha/beta_chains"/>
</dbReference>
<evidence type="ECO:0000259" key="11">
    <source>
        <dbReference type="SMART" id="SM00382"/>
    </source>
</evidence>
<evidence type="ECO:0000256" key="10">
    <source>
        <dbReference type="ARBA" id="ARBA00034006"/>
    </source>
</evidence>
<dbReference type="PROSITE" id="PS00152">
    <property type="entry name" value="ATPASE_ALPHA_BETA"/>
    <property type="match status" value="1"/>
</dbReference>
<comment type="catalytic activity">
    <reaction evidence="10">
        <text>ATP + H2O + cellular proteinSide 1 = ADP + phosphate + cellular proteinSide 2.</text>
        <dbReference type="EC" id="7.4.2.8"/>
    </reaction>
</comment>
<dbReference type="RefSeq" id="WP_167016470.1">
    <property type="nucleotide sequence ID" value="NZ_VWXF01000007.1"/>
</dbReference>
<protein>
    <recommendedName>
        <fullName evidence="9">protein-secreting ATPase</fullName>
        <ecNumber evidence="9">7.4.2.8</ecNumber>
    </recommendedName>
</protein>
<sequence>MEGKVEEYIKKIDARNCIKVFGRVTSVKGIIIEATIRNAQIGELCTIHAKHNCEALAEIVGFSESIAQLLLLSEAKGLSVGALVKKLGCRHKINASLDLLGNKVDGFGRPLSDSDKNALWLPEMAGTGVDVFSAAPLAVERPCIEEILPTKIRAIDACLTTGKGQRLGVFAGAGCGKTTLLAEIMRNAPCDVIVLALIGERGREVNEFLLHEFDETLRSKTVLVCATSDKTSMERARAAYTATAIAEGYRDQAKDVLLVMDSVTRFARAQREIGIAIGEPTGASGLPASVYTALPALVERTGLNALGSITAFYSVLIEQDKLTDPIGDEIRSLIDGHIVLSRKLAQRGHFPAIDINKSLSRVMSNIVDKEHQQKAEHIRKQLSCIEEVEFLLQVGEYKHGYDEDTDQALNNRINLDCFLQQRNRQPVEWDEMQFNFDQITRGGMSDYG</sequence>
<gene>
    <name evidence="12" type="ORF">F3J40_17030</name>
</gene>
<comment type="subcellular location">
    <subcellularLocation>
        <location evidence="1">Cytoplasm</location>
    </subcellularLocation>
</comment>
<dbReference type="EC" id="7.4.2.8" evidence="9"/>
<keyword evidence="2" id="KW-0813">Transport</keyword>
<dbReference type="Gene3D" id="3.40.50.12240">
    <property type="match status" value="1"/>
</dbReference>
<dbReference type="InterPro" id="IPR003593">
    <property type="entry name" value="AAA+_ATPase"/>
</dbReference>
<evidence type="ECO:0000256" key="7">
    <source>
        <dbReference type="ARBA" id="ARBA00022967"/>
    </source>
</evidence>
<keyword evidence="3" id="KW-0963">Cytoplasm</keyword>
<evidence type="ECO:0000256" key="9">
    <source>
        <dbReference type="ARBA" id="ARBA00024382"/>
    </source>
</evidence>
<reference evidence="12 13" key="1">
    <citation type="journal article" date="2019" name="bioRxiv">
        <title>Bacteria contribute to plant secondary compound degradation in a generalist herbivore system.</title>
        <authorList>
            <person name="Francoeur C.B."/>
            <person name="Khadempour L."/>
            <person name="Moreira-Soto R.D."/>
            <person name="Gotting K."/>
            <person name="Book A.J."/>
            <person name="Pinto-Tomas A.A."/>
            <person name="Keefover-Ring K."/>
            <person name="Currie C.R."/>
        </authorList>
    </citation>
    <scope>NUCLEOTIDE SEQUENCE [LARGE SCALE GENOMIC DNA]</scope>
    <source>
        <strain evidence="12">Acro-835</strain>
    </source>
</reference>
<evidence type="ECO:0000256" key="2">
    <source>
        <dbReference type="ARBA" id="ARBA00022448"/>
    </source>
</evidence>
<evidence type="ECO:0000256" key="1">
    <source>
        <dbReference type="ARBA" id="ARBA00004496"/>
    </source>
</evidence>
<dbReference type="InterPro" id="IPR040627">
    <property type="entry name" value="T3SS_ATPase_C"/>
</dbReference>
<keyword evidence="7" id="KW-1278">Translocase</keyword>
<dbReference type="InterPro" id="IPR020003">
    <property type="entry name" value="ATPase_a/bsu_AS"/>
</dbReference>
<comment type="caution">
    <text evidence="12">The sequence shown here is derived from an EMBL/GenBank/DDBJ whole genome shotgun (WGS) entry which is preliminary data.</text>
</comment>
<evidence type="ECO:0000256" key="3">
    <source>
        <dbReference type="ARBA" id="ARBA00022490"/>
    </source>
</evidence>
<dbReference type="Pfam" id="PF00006">
    <property type="entry name" value="ATP-synt_ab"/>
    <property type="match status" value="1"/>
</dbReference>
<comment type="similarity">
    <text evidence="8">Belongs to the ATPase alpha/beta chains family. T3SS ATPase subfamily.</text>
</comment>
<dbReference type="Proteomes" id="UP001515683">
    <property type="component" value="Unassembled WGS sequence"/>
</dbReference>
<evidence type="ECO:0000313" key="12">
    <source>
        <dbReference type="EMBL" id="NIF23289.1"/>
    </source>
</evidence>
<keyword evidence="13" id="KW-1185">Reference proteome</keyword>
<proteinExistence type="inferred from homology"/>
<dbReference type="PANTHER" id="PTHR15184:SF9">
    <property type="entry name" value="SPI-1 TYPE 3 SECRETION SYSTEM ATPASE"/>
    <property type="match status" value="1"/>
</dbReference>
<dbReference type="InterPro" id="IPR005714">
    <property type="entry name" value="ATPase_T3SS_FliI/YscN"/>
</dbReference>
<dbReference type="Pfam" id="PF02874">
    <property type="entry name" value="ATP-synt_ab_N"/>
    <property type="match status" value="1"/>
</dbReference>